<evidence type="ECO:0000256" key="2">
    <source>
        <dbReference type="SAM" id="Phobius"/>
    </source>
</evidence>
<reference evidence="3 4" key="1">
    <citation type="journal article" date="2019" name="Emerg. Microbes Infect.">
        <title>Comprehensive subspecies identification of 175 nontuberculous mycobacteria species based on 7547 genomic profiles.</title>
        <authorList>
            <person name="Matsumoto Y."/>
            <person name="Kinjo T."/>
            <person name="Motooka D."/>
            <person name="Nabeya D."/>
            <person name="Jung N."/>
            <person name="Uechi K."/>
            <person name="Horii T."/>
            <person name="Iida T."/>
            <person name="Fujita J."/>
            <person name="Nakamura S."/>
        </authorList>
    </citation>
    <scope>NUCLEOTIDE SEQUENCE [LARGE SCALE GENOMIC DNA]</scope>
    <source>
        <strain evidence="3 4">JCM 14738</strain>
    </source>
</reference>
<dbReference type="STRING" id="44010.AWC00_05770"/>
<keyword evidence="4" id="KW-1185">Reference proteome</keyword>
<evidence type="ECO:0000313" key="4">
    <source>
        <dbReference type="Proteomes" id="UP000467385"/>
    </source>
</evidence>
<feature type="compositionally biased region" description="Low complexity" evidence="1">
    <location>
        <begin position="77"/>
        <end position="90"/>
    </location>
</feature>
<feature type="region of interest" description="Disordered" evidence="1">
    <location>
        <begin position="66"/>
        <end position="97"/>
    </location>
</feature>
<organism evidence="3 4">
    <name type="scientific">Mycobacterium conspicuum</name>
    <dbReference type="NCBI Taxonomy" id="44010"/>
    <lineage>
        <taxon>Bacteria</taxon>
        <taxon>Bacillati</taxon>
        <taxon>Actinomycetota</taxon>
        <taxon>Actinomycetes</taxon>
        <taxon>Mycobacteriales</taxon>
        <taxon>Mycobacteriaceae</taxon>
        <taxon>Mycobacterium</taxon>
    </lineage>
</organism>
<dbReference type="AlphaFoldDB" id="A0A1X1TN31"/>
<gene>
    <name evidence="3" type="ORF">MCNS_18630</name>
</gene>
<keyword evidence="2" id="KW-0472">Membrane</keyword>
<dbReference type="EMBL" id="AP022613">
    <property type="protein sequence ID" value="BBZ38800.1"/>
    <property type="molecule type" value="Genomic_DNA"/>
</dbReference>
<protein>
    <submittedName>
        <fullName evidence="3">Uncharacterized protein</fullName>
    </submittedName>
</protein>
<keyword evidence="2" id="KW-0812">Transmembrane</keyword>
<name>A0A1X1TN31_9MYCO</name>
<evidence type="ECO:0000313" key="3">
    <source>
        <dbReference type="EMBL" id="BBZ38800.1"/>
    </source>
</evidence>
<feature type="transmembrane region" description="Helical" evidence="2">
    <location>
        <begin position="12"/>
        <end position="33"/>
    </location>
</feature>
<dbReference type="Proteomes" id="UP000467385">
    <property type="component" value="Chromosome"/>
</dbReference>
<accession>A0A1X1TN31</accession>
<keyword evidence="2" id="KW-1133">Transmembrane helix</keyword>
<feature type="transmembrane region" description="Helical" evidence="2">
    <location>
        <begin position="39"/>
        <end position="61"/>
    </location>
</feature>
<proteinExistence type="predicted"/>
<sequence>MQMSVRAVVSRYWPPAVLAAVSTVTVTFAINFLTAGKPGWWWIVLVLGALGFAGAGVWGYVVQHDRGGDEPASRSEAVAQQDAGVAQQSATGNGTNVSINADNQSVAAWEIGSVNFGGGPDNPKPKTQ</sequence>
<evidence type="ECO:0000256" key="1">
    <source>
        <dbReference type="SAM" id="MobiDB-lite"/>
    </source>
</evidence>